<dbReference type="STRING" id="999415.HMPREF9943_01275"/>
<dbReference type="Pfam" id="PF01814">
    <property type="entry name" value="Hemerythrin"/>
    <property type="match status" value="1"/>
</dbReference>
<dbReference type="InterPro" id="IPR035965">
    <property type="entry name" value="PAS-like_dom_sf"/>
</dbReference>
<dbReference type="RefSeq" id="WP_004803226.1">
    <property type="nucleotide sequence ID" value="NZ_KB446648.1"/>
</dbReference>
<dbReference type="BioCyc" id="ECAT999415-HMP:GTTI-1309-MONOMER"/>
<proteinExistence type="predicted"/>
<dbReference type="InterPro" id="IPR012312">
    <property type="entry name" value="Hemerythrin-like"/>
</dbReference>
<dbReference type="SUPFAM" id="SSF140683">
    <property type="entry name" value="SP0561-like"/>
    <property type="match status" value="1"/>
</dbReference>
<gene>
    <name evidence="2" type="ORF">HMPREF9943_01275</name>
</gene>
<reference evidence="2 3" key="1">
    <citation type="submission" date="2013-02" db="EMBL/GenBank/DDBJ databases">
        <title>The Genome Sequence of Lactobacillus catenaformis F0143.</title>
        <authorList>
            <consortium name="The Broad Institute Genome Sequencing Platform"/>
            <person name="Earl A."/>
            <person name="Ward D."/>
            <person name="Feldgarden M."/>
            <person name="Gevers D."/>
            <person name="Izard J."/>
            <person name="Blanton J.M."/>
            <person name="Mathney J."/>
            <person name="Dewhirst F.E."/>
            <person name="Young S.K."/>
            <person name="Zeng Q."/>
            <person name="Gargeya S."/>
            <person name="Fitzgerald M."/>
            <person name="Haas B."/>
            <person name="Abouelleil A."/>
            <person name="Alvarado L."/>
            <person name="Arachchi H.M."/>
            <person name="Berlin A."/>
            <person name="Chapman S.B."/>
            <person name="Gearin G."/>
            <person name="Goldberg J."/>
            <person name="Griggs A."/>
            <person name="Gujja S."/>
            <person name="Hansen M."/>
            <person name="Heiman D."/>
            <person name="Howarth C."/>
            <person name="Larimer J."/>
            <person name="Lui A."/>
            <person name="MacDonald P.J.P."/>
            <person name="McCowen C."/>
            <person name="Montmayeur A."/>
            <person name="Murphy C."/>
            <person name="Neiman D."/>
            <person name="Pearson M."/>
            <person name="Priest M."/>
            <person name="Roberts A."/>
            <person name="Saif S."/>
            <person name="Shea T."/>
            <person name="Sisk P."/>
            <person name="Stolte C."/>
            <person name="Sykes S."/>
            <person name="Wortman J."/>
            <person name="Nusbaum C."/>
            <person name="Birren B."/>
        </authorList>
    </citation>
    <scope>NUCLEOTIDE SEQUENCE [LARGE SCALE GENOMIC DNA]</scope>
    <source>
        <strain evidence="2 3">OT 569</strain>
    </source>
</reference>
<dbReference type="Gene3D" id="3.30.450.20">
    <property type="entry name" value="PAS domain"/>
    <property type="match status" value="1"/>
</dbReference>
<protein>
    <recommendedName>
        <fullName evidence="1">Hemerythrin-like domain-containing protein</fullName>
    </recommendedName>
</protein>
<dbReference type="EMBL" id="AGEJ01000021">
    <property type="protein sequence ID" value="EMD16349.1"/>
    <property type="molecule type" value="Genomic_DNA"/>
</dbReference>
<dbReference type="AlphaFoldDB" id="M2PLC0"/>
<evidence type="ECO:0000313" key="3">
    <source>
        <dbReference type="Proteomes" id="UP000011758"/>
    </source>
</evidence>
<dbReference type="OrthoDB" id="9769774at2"/>
<dbReference type="Pfam" id="PF13596">
    <property type="entry name" value="PAS_10"/>
    <property type="match status" value="1"/>
</dbReference>
<dbReference type="PANTHER" id="PTHR39966">
    <property type="entry name" value="BLL2471 PROTEIN-RELATED"/>
    <property type="match status" value="1"/>
</dbReference>
<name>M2PLC0_9FIRM</name>
<organism evidence="2 3">
    <name type="scientific">Eggerthia catenaformis OT 569 = DSM 20559</name>
    <dbReference type="NCBI Taxonomy" id="999415"/>
    <lineage>
        <taxon>Bacteria</taxon>
        <taxon>Bacillati</taxon>
        <taxon>Bacillota</taxon>
        <taxon>Erysipelotrichia</taxon>
        <taxon>Erysipelotrichales</taxon>
        <taxon>Coprobacillaceae</taxon>
        <taxon>Eggerthia</taxon>
    </lineage>
</organism>
<dbReference type="PANTHER" id="PTHR39966:SF3">
    <property type="entry name" value="DUF438 DOMAIN-CONTAINING PROTEIN"/>
    <property type="match status" value="1"/>
</dbReference>
<dbReference type="PATRIC" id="fig|999415.3.peg.1293"/>
<dbReference type="SUPFAM" id="SSF55785">
    <property type="entry name" value="PYP-like sensor domain (PAS domain)"/>
    <property type="match status" value="1"/>
</dbReference>
<dbReference type="Gene3D" id="1.20.120.520">
    <property type="entry name" value="nmb1532 protein domain like"/>
    <property type="match status" value="1"/>
</dbReference>
<accession>M2PLC0</accession>
<dbReference type="GO" id="GO:0005886">
    <property type="term" value="C:plasma membrane"/>
    <property type="evidence" value="ECO:0007669"/>
    <property type="project" value="TreeGrafter"/>
</dbReference>
<dbReference type="Proteomes" id="UP000011758">
    <property type="component" value="Unassembled WGS sequence"/>
</dbReference>
<dbReference type="Gene3D" id="1.10.3910.10">
    <property type="entry name" value="SP0561-like"/>
    <property type="match status" value="1"/>
</dbReference>
<comment type="caution">
    <text evidence="2">The sequence shown here is derived from an EMBL/GenBank/DDBJ whole genome shotgun (WGS) entry which is preliminary data.</text>
</comment>
<keyword evidence="3" id="KW-1185">Reference proteome</keyword>
<dbReference type="eggNOG" id="COG2461">
    <property type="taxonomic scope" value="Bacteria"/>
</dbReference>
<evidence type="ECO:0000259" key="1">
    <source>
        <dbReference type="Pfam" id="PF01814"/>
    </source>
</evidence>
<evidence type="ECO:0000313" key="2">
    <source>
        <dbReference type="EMBL" id="EMD16349.1"/>
    </source>
</evidence>
<sequence>MKEYMSNFNEEKLKEAFKIRDAYIKGEISLDFANAQMKAHIGRLTPAELAYMEQHFQEKVEDECISEKIDEMLAIYDGVIIEEQKFSDLLNGHPIKNYVDENIAIRDVIKELDSLLTKKYIKNQWDEAFEKLNQFKIHLSRKQNQLYTLLEKKGFDRPTETMWLYDNEIRDKITSITEMSKDDNGRQDIKEHFDSFKELILDLMEKEETILYPTSLELINDDEFREMISGDKEIGYCLISPKDDYENSFTQLHREEQKLNKNGFSGFKDELSQLLSKYGVQGGWTEDTPMNVKQGILSLNQINLMFQHLPVDISYVDENELVAFYSDTKHRVFPRSKGVIGRDVKNCHPKNSVKTVEEIIEKFRSGEQDKVEFWINKPEVFIYILYLAVRDENGHFKGVMEMMQDCTHIRSLQGSQTLLDWDTENKKENANDSDTIASDNQVENTEKITLLKPDMKIAPILDAYPTLKDYMIAKSDKFKMMNSPMFKFVRKTATVDDVSKRTGFSLDVLQREFTKFLEELRDNQKNV</sequence>
<feature type="domain" description="Hemerythrin-like" evidence="1">
    <location>
        <begin position="93"/>
        <end position="213"/>
    </location>
</feature>
<dbReference type="InterPro" id="IPR038062">
    <property type="entry name" value="ScdA-like_N_sf"/>
</dbReference>